<proteinExistence type="predicted"/>
<dbReference type="AlphaFoldDB" id="A0A6H1TT29"/>
<dbReference type="RefSeq" id="WP_168567523.1">
    <property type="nucleotide sequence ID" value="NZ_CP051167.1"/>
</dbReference>
<name>A0A6H1TT29_9CYAN</name>
<dbReference type="InterPro" id="IPR027417">
    <property type="entry name" value="P-loop_NTPase"/>
</dbReference>
<protein>
    <submittedName>
        <fullName evidence="1">Sulfotransferase</fullName>
    </submittedName>
</protein>
<reference evidence="1 2" key="1">
    <citation type="submission" date="2020-04" db="EMBL/GenBank/DDBJ databases">
        <authorList>
            <person name="Basu S."/>
            <person name="Maruthanayagam V."/>
            <person name="Chakraborty S."/>
            <person name="Pramanik A."/>
            <person name="Mukherjee J."/>
            <person name="Brink B."/>
        </authorList>
    </citation>
    <scope>NUCLEOTIDE SEQUENCE [LARGE SCALE GENOMIC DNA]</scope>
    <source>
        <strain evidence="1 2">AP17</strain>
    </source>
</reference>
<evidence type="ECO:0000313" key="2">
    <source>
        <dbReference type="Proteomes" id="UP000500857"/>
    </source>
</evidence>
<organism evidence="1 2">
    <name type="scientific">Oxynema aestuarii AP17</name>
    <dbReference type="NCBI Taxonomy" id="2064643"/>
    <lineage>
        <taxon>Bacteria</taxon>
        <taxon>Bacillati</taxon>
        <taxon>Cyanobacteriota</taxon>
        <taxon>Cyanophyceae</taxon>
        <taxon>Oscillatoriophycideae</taxon>
        <taxon>Oscillatoriales</taxon>
        <taxon>Oscillatoriaceae</taxon>
        <taxon>Oxynema</taxon>
        <taxon>Oxynema aestuarii</taxon>
    </lineage>
</organism>
<dbReference type="PANTHER" id="PTHR36451">
    <property type="entry name" value="PAPS-DEPENDENT SULFOTRANSFERASE STF3"/>
    <property type="match status" value="1"/>
</dbReference>
<dbReference type="KEGG" id="oxy:HCG48_01180"/>
<dbReference type="Gene3D" id="3.40.50.300">
    <property type="entry name" value="P-loop containing nucleotide triphosphate hydrolases"/>
    <property type="match status" value="1"/>
</dbReference>
<dbReference type="Pfam" id="PF13469">
    <property type="entry name" value="Sulfotransfer_3"/>
    <property type="match status" value="1"/>
</dbReference>
<sequence>MKLSPISRIPKALLYKSFHFLNRKIHTLEVSGLGTTEIELVHPPIFIIGAPRSGSTLLYQVLTDYYDVGYISNLHAKFYGAPSTVERLFHPLKWRQSSDYTSYHGQTQGWLDPSECGEFWYRFFSRKPAYVPIEETNSEQIRHLRNSVIALLQAFGKPILFKNLYCSLRLQAIAKSLPESLFIVIHRNIIDNGHSLLAGRKKVYGDYKTWWSVEPPEVDKLKNLPAYEQVIEQIRSIYTLIERDKQIIGTERFLDLDYEEFCNNTHYVLNKISNFFDSHELMIKKRIDISKIPNEFLINQQINIDQSLYDKMLQYVQSTSLI</sequence>
<dbReference type="Proteomes" id="UP000500857">
    <property type="component" value="Chromosome"/>
</dbReference>
<keyword evidence="1" id="KW-0808">Transferase</keyword>
<evidence type="ECO:0000313" key="1">
    <source>
        <dbReference type="EMBL" id="QIZ69366.1"/>
    </source>
</evidence>
<keyword evidence="2" id="KW-1185">Reference proteome</keyword>
<gene>
    <name evidence="1" type="ORF">HCG48_01180</name>
</gene>
<dbReference type="EMBL" id="CP051167">
    <property type="protein sequence ID" value="QIZ69366.1"/>
    <property type="molecule type" value="Genomic_DNA"/>
</dbReference>
<dbReference type="InterPro" id="IPR052736">
    <property type="entry name" value="Stf3_sulfotransferase"/>
</dbReference>
<dbReference type="GO" id="GO:0016740">
    <property type="term" value="F:transferase activity"/>
    <property type="evidence" value="ECO:0007669"/>
    <property type="project" value="UniProtKB-KW"/>
</dbReference>
<accession>A0A6H1TT29</accession>
<dbReference type="PANTHER" id="PTHR36451:SF1">
    <property type="entry name" value="OMEGA-HYDROXY-BETA-DIHYDROMENAQUINONE-9 SULFOTRANSFERASE STF3"/>
    <property type="match status" value="1"/>
</dbReference>
<dbReference type="SUPFAM" id="SSF52540">
    <property type="entry name" value="P-loop containing nucleoside triphosphate hydrolases"/>
    <property type="match status" value="1"/>
</dbReference>